<comment type="caution">
    <text evidence="3">The sequence shown here is derived from an EMBL/GenBank/DDBJ whole genome shotgun (WGS) entry which is preliminary data.</text>
</comment>
<dbReference type="Proteomes" id="UP001589619">
    <property type="component" value="Unassembled WGS sequence"/>
</dbReference>
<dbReference type="Gene3D" id="1.50.10.100">
    <property type="entry name" value="Chondroitin AC/alginate lyase"/>
    <property type="match status" value="1"/>
</dbReference>
<evidence type="ECO:0000313" key="3">
    <source>
        <dbReference type="EMBL" id="MFB9755833.1"/>
    </source>
</evidence>
<reference evidence="3 4" key="1">
    <citation type="submission" date="2024-09" db="EMBL/GenBank/DDBJ databases">
        <authorList>
            <person name="Sun Q."/>
            <person name="Mori K."/>
        </authorList>
    </citation>
    <scope>NUCLEOTIDE SEQUENCE [LARGE SCALE GENOMIC DNA]</scope>
    <source>
        <strain evidence="3 4">JCM 12520</strain>
    </source>
</reference>
<evidence type="ECO:0000259" key="2">
    <source>
        <dbReference type="Pfam" id="PF07940"/>
    </source>
</evidence>
<dbReference type="SUPFAM" id="SSF48230">
    <property type="entry name" value="Chondroitin AC/alginate lyase"/>
    <property type="match status" value="1"/>
</dbReference>
<protein>
    <submittedName>
        <fullName evidence="3">Heparinase II/III family protein</fullName>
    </submittedName>
</protein>
<dbReference type="InterPro" id="IPR012480">
    <property type="entry name" value="Hepar_II_III_C"/>
</dbReference>
<keyword evidence="4" id="KW-1185">Reference proteome</keyword>
<comment type="subcellular location">
    <subcellularLocation>
        <location evidence="1">Cell envelope</location>
    </subcellularLocation>
</comment>
<gene>
    <name evidence="3" type="ORF">ACFFNY_29990</name>
</gene>
<dbReference type="EMBL" id="JBHMAG010000018">
    <property type="protein sequence ID" value="MFB9755833.1"/>
    <property type="molecule type" value="Genomic_DNA"/>
</dbReference>
<dbReference type="InterPro" id="IPR008929">
    <property type="entry name" value="Chondroitin_lyas"/>
</dbReference>
<dbReference type="Gene3D" id="2.70.98.70">
    <property type="match status" value="1"/>
</dbReference>
<evidence type="ECO:0000313" key="4">
    <source>
        <dbReference type="Proteomes" id="UP001589619"/>
    </source>
</evidence>
<name>A0ABV5W5Q4_9BACL</name>
<accession>A0ABV5W5Q4</accession>
<organism evidence="3 4">
    <name type="scientific">Paenibacillus hodogayensis</name>
    <dbReference type="NCBI Taxonomy" id="279208"/>
    <lineage>
        <taxon>Bacteria</taxon>
        <taxon>Bacillati</taxon>
        <taxon>Bacillota</taxon>
        <taxon>Bacilli</taxon>
        <taxon>Bacillales</taxon>
        <taxon>Paenibacillaceae</taxon>
        <taxon>Paenibacillus</taxon>
    </lineage>
</organism>
<proteinExistence type="predicted"/>
<dbReference type="RefSeq" id="WP_344908894.1">
    <property type="nucleotide sequence ID" value="NZ_BAAAYO010000006.1"/>
</dbReference>
<sequence length="536" mass="61067">MNQILNGIQCICEETSWMPPHMNSYLTRINKAEYMPDAADHEVELFSSETAVLLVWTFYLLKRPLDAISTRIGRRIQKEVTDRLLAPYLERDDYWWMGFTGSRVNNWTPWCNGNVLMALLVFDGDAQVRSKAIRKMMRSLDVFIDTYPEDGCCDEGPMYWGRSGASLYDCLELLHAASGGTIDLFAEKKIRDIGRYLGSVHIHENYYVNFADGDAIVHADPDAVYGYGKAIGDHALTRLGASIRAKRQGFVDWFPLYRHIRDLFQEEERLSFGGKPPYVRDAWMHASQVMTAREREGSEQGLFLAAKGGHNLESHNHNNVGNFTVYADGLPVFIDLGTEEYVAKTFSPQRFELWYLQSAYHNVPTIRGVMQRDGSMYRAKDAHYAKNANRSELSMDIAEAYPGEAGIATWRCSFGLTRGEEAEVTMADEFRLTELAADLYFSFLTPHLPMETSEGVFELEYAEGRRVAVAYDGGMFRMRTERIAITDSRLRGNWGEIVFRIVLEAKDKLQQAAHMLRIRIVVDPPKLHSPHFPASP</sequence>
<feature type="domain" description="Heparinase II/III-like C-terminal" evidence="2">
    <location>
        <begin position="305"/>
        <end position="448"/>
    </location>
</feature>
<evidence type="ECO:0000256" key="1">
    <source>
        <dbReference type="ARBA" id="ARBA00004196"/>
    </source>
</evidence>
<dbReference type="Pfam" id="PF07940">
    <property type="entry name" value="Hepar_II_III_C"/>
    <property type="match status" value="1"/>
</dbReference>